<keyword evidence="2" id="KW-0175">Coiled coil</keyword>
<evidence type="ECO:0000313" key="6">
    <source>
        <dbReference type="Proteomes" id="UP000886721"/>
    </source>
</evidence>
<feature type="compositionally biased region" description="Basic and acidic residues" evidence="3">
    <location>
        <begin position="46"/>
        <end position="64"/>
    </location>
</feature>
<evidence type="ECO:0000313" key="5">
    <source>
        <dbReference type="EMBL" id="HIX67214.1"/>
    </source>
</evidence>
<keyword evidence="1" id="KW-1188">Viral release from host cell</keyword>
<evidence type="ECO:0000259" key="4">
    <source>
        <dbReference type="Pfam" id="PF10145"/>
    </source>
</evidence>
<comment type="caution">
    <text evidence="5">The sequence shown here is derived from an EMBL/GenBank/DDBJ whole genome shotgun (WGS) entry which is preliminary data.</text>
</comment>
<dbReference type="AlphaFoldDB" id="A0A9D2B9J2"/>
<evidence type="ECO:0000256" key="2">
    <source>
        <dbReference type="SAM" id="Coils"/>
    </source>
</evidence>
<dbReference type="InterPro" id="IPR016024">
    <property type="entry name" value="ARM-type_fold"/>
</dbReference>
<dbReference type="Proteomes" id="UP000886721">
    <property type="component" value="Unassembled WGS sequence"/>
</dbReference>
<sequence length="936" mass="102058">MASKKGDVTYEIRADDSLVEKDIEQANKKVEKAAKKSADDIVKVEQDKSKKIADENDKISKDAEETANDIANAFKDAGNEAEKAMSDIEVEDVTVDVDADTEKAEDRIETVSRDKSIDVDVEADTSDAESKIKAVSRDKDVNMDVDADISSARSGIKQLENDLEDAADDAGKAFDNLGDVIRDSLGNAANNLPLMDQVGSLTKGLSGTKAVAIGAGVAAGGALIGIGSSAVGAATDIDSAMNQLQASTGATAEETEKYRQVMENVYKGNYGESFGDIGEAISQVTKNLGDMDNASLQNVTESAFALRDTFGYEIPESTRAAKALMDNFGISGEEAMNLIATGAQNGLDYSGELLDSISEYSPQFEKVGFDADDMFAIFQKGAETGAFSLDKVGDAVKEFSIRAVDGSESTKRGFETIGLNADEMSKKFAAGGDSAKEAFKKTVDALAGIEDPLKQNAAGVDLFGTMWEDLGPEAVTALADIEDSAYETSDAMNEIKDVKYDDLGSQFEELKRNIEILLVPLGERLIPVLSDLMEEVLPPLIDILEPLIDIIGDILEPLMTIVGEILGPLLEILGELLTPFLELIETCLEPLLELIGEFFEPLSELIESCIMPLAEIIADLIDPLIQVIENCLNPMLELFQELFDPIVQLIEEALTPLLEILEPIAKFIESLLVPILWALLTAFQVVFELIVETTLEKIKTVQDILKNLIQFVKNVFTGNWKGAWNNVKNIFNGIIKLFPESIQDVINNIKGVMKSLISFIKNVFSGNWREAWNDLKDIFKGIWDGIASIFKAPLNAIVDGWNSLAGKINGIKVPDFIPKIGGKGVNLPKLPRLKIGMDYVPSDFFPAYLDEGEAVLTKEENRMYRELGGLQGLYALSGLQGREYENMILDIDYERLANILADIMDGTSVDIDGETAGRILTPRISNNTYLNTRRRR</sequence>
<accession>A0A9D2B9J2</accession>
<evidence type="ECO:0000256" key="1">
    <source>
        <dbReference type="ARBA" id="ARBA00022612"/>
    </source>
</evidence>
<organism evidence="5 6">
    <name type="scientific">Candidatus Anaerostipes excrementavium</name>
    <dbReference type="NCBI Taxonomy" id="2838463"/>
    <lineage>
        <taxon>Bacteria</taxon>
        <taxon>Bacillati</taxon>
        <taxon>Bacillota</taxon>
        <taxon>Clostridia</taxon>
        <taxon>Lachnospirales</taxon>
        <taxon>Lachnospiraceae</taxon>
        <taxon>Anaerostipes</taxon>
    </lineage>
</organism>
<protein>
    <submittedName>
        <fullName evidence="5">Phage tail tape measure protein</fullName>
    </submittedName>
</protein>
<name>A0A9D2B9J2_9FIRM</name>
<reference evidence="5" key="1">
    <citation type="journal article" date="2021" name="PeerJ">
        <title>Extensive microbial diversity within the chicken gut microbiome revealed by metagenomics and culture.</title>
        <authorList>
            <person name="Gilroy R."/>
            <person name="Ravi A."/>
            <person name="Getino M."/>
            <person name="Pursley I."/>
            <person name="Horton D.L."/>
            <person name="Alikhan N.F."/>
            <person name="Baker D."/>
            <person name="Gharbi K."/>
            <person name="Hall N."/>
            <person name="Watson M."/>
            <person name="Adriaenssens E.M."/>
            <person name="Foster-Nyarko E."/>
            <person name="Jarju S."/>
            <person name="Secka A."/>
            <person name="Antonio M."/>
            <person name="Oren A."/>
            <person name="Chaudhuri R.R."/>
            <person name="La Ragione R."/>
            <person name="Hildebrand F."/>
            <person name="Pallen M.J."/>
        </authorList>
    </citation>
    <scope>NUCLEOTIDE SEQUENCE</scope>
    <source>
        <strain evidence="5">CHK191-13928</strain>
    </source>
</reference>
<dbReference type="PANTHER" id="PTHR37813:SF1">
    <property type="entry name" value="FELS-2 PROPHAGE PROTEIN"/>
    <property type="match status" value="1"/>
</dbReference>
<dbReference type="EMBL" id="DXEM01000011">
    <property type="protein sequence ID" value="HIX67214.1"/>
    <property type="molecule type" value="Genomic_DNA"/>
</dbReference>
<dbReference type="Pfam" id="PF10145">
    <property type="entry name" value="PhageMin_Tail"/>
    <property type="match status" value="1"/>
</dbReference>
<dbReference type="InterPro" id="IPR010090">
    <property type="entry name" value="Phage_tape_meas"/>
</dbReference>
<dbReference type="SUPFAM" id="SSF48371">
    <property type="entry name" value="ARM repeat"/>
    <property type="match status" value="1"/>
</dbReference>
<gene>
    <name evidence="5" type="ORF">H9735_03690</name>
</gene>
<evidence type="ECO:0000256" key="3">
    <source>
        <dbReference type="SAM" id="MobiDB-lite"/>
    </source>
</evidence>
<feature type="coiled-coil region" evidence="2">
    <location>
        <begin position="149"/>
        <end position="176"/>
    </location>
</feature>
<reference evidence="5" key="2">
    <citation type="submission" date="2021-04" db="EMBL/GenBank/DDBJ databases">
        <authorList>
            <person name="Gilroy R."/>
        </authorList>
    </citation>
    <scope>NUCLEOTIDE SEQUENCE</scope>
    <source>
        <strain evidence="5">CHK191-13928</strain>
    </source>
</reference>
<dbReference type="PANTHER" id="PTHR37813">
    <property type="entry name" value="FELS-2 PROPHAGE PROTEIN"/>
    <property type="match status" value="1"/>
</dbReference>
<feature type="domain" description="Phage tail tape measure protein" evidence="4">
    <location>
        <begin position="270"/>
        <end position="464"/>
    </location>
</feature>
<feature type="region of interest" description="Disordered" evidence="3">
    <location>
        <begin position="46"/>
        <end position="65"/>
    </location>
</feature>
<dbReference type="Gene3D" id="1.20.120.20">
    <property type="entry name" value="Apolipoprotein"/>
    <property type="match status" value="1"/>
</dbReference>
<proteinExistence type="predicted"/>